<name>A0A817F9I4_LEPSM</name>
<protein>
    <submittedName>
        <fullName evidence="2">LRP1B</fullName>
    </submittedName>
</protein>
<keyword evidence="3" id="KW-1185">Reference proteome</keyword>
<feature type="compositionally biased region" description="Polar residues" evidence="1">
    <location>
        <begin position="1"/>
        <end position="13"/>
    </location>
</feature>
<sequence length="268" mass="30097">MLNNPKSNPQTLDQSDESLENNSQTLDQSDKSLDQQSDLGDVDLIPNGINEEEHYRDLKCVAGSIEIQFNNEQGIFKEVDENELDVTDLSPNFPLPSFGGQCPPMRNGNLSEACLNSPPPSTCWTSGSQDADCIEKGGLCCNDGCGNYCLDEVLCQKVLVNETQIIDKEVEICSDVPGENIIKEECQDLPQPPKCEIELREKCHRELVPIVKTSPKEICGNQTMEECVDNTIEEKKFPRRNVNLKQFKRKKNVPQKVCKNEYIKKTAE</sequence>
<evidence type="ECO:0000313" key="2">
    <source>
        <dbReference type="EMBL" id="CAF2741486.1"/>
    </source>
</evidence>
<dbReference type="Proteomes" id="UP000675881">
    <property type="component" value="Unassembled WGS sequence"/>
</dbReference>
<gene>
    <name evidence="2" type="ORF">LSAA_68</name>
</gene>
<feature type="region of interest" description="Disordered" evidence="1">
    <location>
        <begin position="1"/>
        <end position="46"/>
    </location>
</feature>
<organism evidence="2 3">
    <name type="scientific">Lepeophtheirus salmonis</name>
    <name type="common">Salmon louse</name>
    <name type="synonym">Caligus salmonis</name>
    <dbReference type="NCBI Taxonomy" id="72036"/>
    <lineage>
        <taxon>Eukaryota</taxon>
        <taxon>Metazoa</taxon>
        <taxon>Ecdysozoa</taxon>
        <taxon>Arthropoda</taxon>
        <taxon>Crustacea</taxon>
        <taxon>Multicrustacea</taxon>
        <taxon>Hexanauplia</taxon>
        <taxon>Copepoda</taxon>
        <taxon>Siphonostomatoida</taxon>
        <taxon>Caligidae</taxon>
        <taxon>Lepeophtheirus</taxon>
    </lineage>
</organism>
<dbReference type="AlphaFoldDB" id="A0A817F9I4"/>
<evidence type="ECO:0000256" key="1">
    <source>
        <dbReference type="SAM" id="MobiDB-lite"/>
    </source>
</evidence>
<accession>A0A817F9I4</accession>
<evidence type="ECO:0000313" key="3">
    <source>
        <dbReference type="Proteomes" id="UP000675881"/>
    </source>
</evidence>
<comment type="caution">
    <text evidence="2">The sequence shown here is derived from an EMBL/GenBank/DDBJ whole genome shotgun (WGS) entry which is preliminary data.</text>
</comment>
<proteinExistence type="predicted"/>
<reference evidence="2" key="1">
    <citation type="submission" date="2021-02" db="EMBL/GenBank/DDBJ databases">
        <authorList>
            <person name="Bekaert M."/>
        </authorList>
    </citation>
    <scope>NUCLEOTIDE SEQUENCE</scope>
    <source>
        <strain evidence="2">IoA-00</strain>
    </source>
</reference>
<dbReference type="EMBL" id="CAJNVT010000010">
    <property type="protein sequence ID" value="CAF2741486.1"/>
    <property type="molecule type" value="Genomic_DNA"/>
</dbReference>